<feature type="transmembrane region" description="Helical" evidence="1">
    <location>
        <begin position="116"/>
        <end position="134"/>
    </location>
</feature>
<dbReference type="Pfam" id="PF04578">
    <property type="entry name" value="DUF594"/>
    <property type="match status" value="1"/>
</dbReference>
<feature type="transmembrane region" description="Helical" evidence="1">
    <location>
        <begin position="87"/>
        <end position="109"/>
    </location>
</feature>
<dbReference type="InterPro" id="IPR025315">
    <property type="entry name" value="DUF4220"/>
</dbReference>
<reference evidence="5" key="3">
    <citation type="journal article" date="2020" name="Plant Biotechnol. J.">
        <title>The pomegranate (Punica granatum L.) draft genome dissects genetic divergence between soft- and hard-seeded cultivars.</title>
        <authorList>
            <person name="Luo X."/>
            <person name="Li H."/>
            <person name="Wu Z."/>
            <person name="Yao W."/>
            <person name="Zhao P."/>
            <person name="Cao D."/>
            <person name="Yu H."/>
            <person name="Li K."/>
            <person name="Poudel K."/>
            <person name="Zhao D."/>
            <person name="Zhang F."/>
            <person name="Xia X."/>
            <person name="Chen L."/>
            <person name="Wang Q."/>
            <person name="Jing D."/>
            <person name="Cao S."/>
        </authorList>
    </citation>
    <scope>NUCLEOTIDE SEQUENCE [LARGE SCALE GENOMIC DNA]</scope>
</reference>
<feature type="transmembrane region" description="Helical" evidence="1">
    <location>
        <begin position="333"/>
        <end position="354"/>
    </location>
</feature>
<feature type="transmembrane region" description="Helical" evidence="1">
    <location>
        <begin position="301"/>
        <end position="321"/>
    </location>
</feature>
<reference evidence="6" key="4">
    <citation type="submission" date="2025-04" db="UniProtKB">
        <authorList>
            <consortium name="RefSeq"/>
        </authorList>
    </citation>
    <scope>IDENTIFICATION</scope>
    <source>
        <tissue evidence="6">Leaf</tissue>
    </source>
</reference>
<keyword evidence="1" id="KW-0472">Membrane</keyword>
<organism evidence="3 4">
    <name type="scientific">Punica granatum</name>
    <name type="common">Pomegranate</name>
    <dbReference type="NCBI Taxonomy" id="22663"/>
    <lineage>
        <taxon>Eukaryota</taxon>
        <taxon>Viridiplantae</taxon>
        <taxon>Streptophyta</taxon>
        <taxon>Embryophyta</taxon>
        <taxon>Tracheophyta</taxon>
        <taxon>Spermatophyta</taxon>
        <taxon>Magnoliopsida</taxon>
        <taxon>eudicotyledons</taxon>
        <taxon>Gunneridae</taxon>
        <taxon>Pentapetalae</taxon>
        <taxon>rosids</taxon>
        <taxon>malvids</taxon>
        <taxon>Myrtales</taxon>
        <taxon>Lythraceae</taxon>
        <taxon>Punica</taxon>
    </lineage>
</organism>
<feature type="transmembrane region" description="Helical" evidence="1">
    <location>
        <begin position="489"/>
        <end position="512"/>
    </location>
</feature>
<evidence type="ECO:0000313" key="4">
    <source>
        <dbReference type="Proteomes" id="UP000197138"/>
    </source>
</evidence>
<reference evidence="4" key="1">
    <citation type="journal article" date="2017" name="Plant J.">
        <title>The pomegranate (Punica granatum L.) genome and the genomics of punicalagin biosynthesis.</title>
        <authorList>
            <person name="Qin G."/>
            <person name="Xu C."/>
            <person name="Ming R."/>
            <person name="Tang H."/>
            <person name="Guyot R."/>
            <person name="Kramer E.M."/>
            <person name="Hu Y."/>
            <person name="Yi X."/>
            <person name="Qi Y."/>
            <person name="Xu X."/>
            <person name="Gao Z."/>
            <person name="Pan H."/>
            <person name="Jian J."/>
            <person name="Tian Y."/>
            <person name="Yue Z."/>
            <person name="Xu Y."/>
        </authorList>
    </citation>
    <scope>NUCLEOTIDE SEQUENCE [LARGE SCALE GENOMIC DNA]</scope>
    <source>
        <strain evidence="4">cv. Dabenzi</strain>
    </source>
</reference>
<gene>
    <name evidence="6" type="primary">LOC116208063</name>
    <name evidence="3" type="ORF">CDL15_Pgr016966</name>
</gene>
<dbReference type="RefSeq" id="XP_031397137.1">
    <property type="nucleotide sequence ID" value="XM_031541277.1"/>
</dbReference>
<evidence type="ECO:0000313" key="6">
    <source>
        <dbReference type="RefSeq" id="XP_031397137.1"/>
    </source>
</evidence>
<keyword evidence="5" id="KW-1185">Reference proteome</keyword>
<dbReference type="Proteomes" id="UP000515151">
    <property type="component" value="Chromosome 5"/>
</dbReference>
<feature type="transmembrane region" description="Helical" evidence="1">
    <location>
        <begin position="20"/>
        <end position="39"/>
    </location>
</feature>
<feature type="transmembrane region" description="Helical" evidence="1">
    <location>
        <begin position="140"/>
        <end position="158"/>
    </location>
</feature>
<evidence type="ECO:0000313" key="5">
    <source>
        <dbReference type="Proteomes" id="UP000515151"/>
    </source>
</evidence>
<dbReference type="GeneID" id="116208063"/>
<dbReference type="Proteomes" id="UP000197138">
    <property type="component" value="Unassembled WGS sequence"/>
</dbReference>
<accession>A0A218WYB8</accession>
<feature type="transmembrane region" description="Helical" evidence="1">
    <location>
        <begin position="46"/>
        <end position="67"/>
    </location>
</feature>
<dbReference type="AlphaFoldDB" id="A0A218WYB8"/>
<reference evidence="3" key="2">
    <citation type="submission" date="2017-06" db="EMBL/GenBank/DDBJ databases">
        <title>The pomegranate genome and the genomics of punicalagin biosynthesis.</title>
        <authorList>
            <person name="Xu C."/>
        </authorList>
    </citation>
    <scope>NUCLEOTIDE SEQUENCE [LARGE SCALE GENOMIC DNA]</scope>
    <source>
        <tissue evidence="3">Fresh leaf</tissue>
    </source>
</reference>
<keyword evidence="1" id="KW-1133">Transmembrane helix</keyword>
<evidence type="ECO:0000313" key="3">
    <source>
        <dbReference type="EMBL" id="OWM77568.1"/>
    </source>
</evidence>
<sequence>MAFDPIPKEVRKVWDTWNLRGFIILSLSLQTILILFAPFRKRTSNMFMIFLVWSAYLLADWAAAFAVGLISNSQGEDNEPADNGDLLAFWAPFLLVHLGGPDTITAFALEDNALWLRHLIGLLFQVFAAFYVFLQTLPDNKLLVPTILMLLAGIVKYAERTRALYLASLDKYKESMLKEPDPGPNYAKLMDEYASKKEAKLPTRIDMIAEPKKDSAKTTAFDDFPRYLNVIDSVKYAYQFYEIFKGLIVDLIFSFRERNDSRSFFQSRTADDAYNVVLIELNFMYEALYTKVVVVHSLVGYIFRFFALGNVIAALIIFIRLGKGGFHRFDVRITYTLLIGAVALDLIAMFMVFFSDWNVANIKNLAKRYRSVGGFVDRCLSPILSSFLRRKIPRTSKIKLGEKESPKKNRCLSPILSSFLTRKTPRTSDIQLGDKESPEKKSGDKDNFVYEVFDTPVLCRRWAESISAHNLIGYCIKEKPRKICKPMGCFGWMVHIIGVIISSPFLVIVKLLQYLRLFFEKLGQYCCSHLGFIGSLYANAIWLFEGIFMFVFDNLGLTEIYEEMTYVSKNALPKALWKYIFDELIVKASLADDPETAKIICEAKGDWVLQDNSFAIDHEKVSLMQYVKNVEYDQSILLWHIATDLCYYTEEENSLNEQNNEREFSKMLSDYMLYLLVRQPKMMSAVAGIGQIRFRDTHAEAKKFFDRRGLDSVATEDEKMKQACEMVLDVNTDVRPIAVKGDRSKSVLFDASILAKELKKLDKQMDKWKVMCKVWVELLSYAASHCRADTHAQVLSKGGEFVTVVWLLMAHLGIGEQFQINEGHARAKLMVGK</sequence>
<dbReference type="Pfam" id="PF13968">
    <property type="entry name" value="DUF4220"/>
    <property type="match status" value="1"/>
</dbReference>
<proteinExistence type="predicted"/>
<evidence type="ECO:0000256" key="1">
    <source>
        <dbReference type="SAM" id="Phobius"/>
    </source>
</evidence>
<dbReference type="EMBL" id="MTKT01002534">
    <property type="protein sequence ID" value="OWM77568.1"/>
    <property type="molecule type" value="Genomic_DNA"/>
</dbReference>
<keyword evidence="1" id="KW-0812">Transmembrane</keyword>
<dbReference type="OrthoDB" id="1689146at2759"/>
<dbReference type="InterPro" id="IPR007658">
    <property type="entry name" value="DUF594"/>
</dbReference>
<name>A0A218WYB8_PUNGR</name>
<evidence type="ECO:0000259" key="2">
    <source>
        <dbReference type="Pfam" id="PF13968"/>
    </source>
</evidence>
<feature type="domain" description="DUF4220" evidence="2">
    <location>
        <begin position="53"/>
        <end position="386"/>
    </location>
</feature>
<dbReference type="PANTHER" id="PTHR31325">
    <property type="entry name" value="OS01G0798800 PROTEIN-RELATED"/>
    <property type="match status" value="1"/>
</dbReference>
<protein>
    <submittedName>
        <fullName evidence="6">Uncharacterized protein LOC116208063</fullName>
    </submittedName>
</protein>